<keyword evidence="4 8" id="KW-0547">Nucleotide-binding</keyword>
<dbReference type="OrthoDB" id="3266517at2"/>
<dbReference type="NCBIfam" id="NF002048">
    <property type="entry name" value="PRK00876.1"/>
    <property type="match status" value="1"/>
</dbReference>
<comment type="subunit">
    <text evidence="8">Homodimer.</text>
</comment>
<feature type="binding site" evidence="8">
    <location>
        <position position="56"/>
    </location>
    <ligand>
        <name>Mg(2+)</name>
        <dbReference type="ChEBI" id="CHEBI:18420"/>
    </ligand>
</feature>
<evidence type="ECO:0000256" key="5">
    <source>
        <dbReference type="ARBA" id="ARBA00022840"/>
    </source>
</evidence>
<evidence type="ECO:0000256" key="9">
    <source>
        <dbReference type="RuleBase" id="RU003811"/>
    </source>
</evidence>
<evidence type="ECO:0000256" key="4">
    <source>
        <dbReference type="ARBA" id="ARBA00022741"/>
    </source>
</evidence>
<evidence type="ECO:0000256" key="10">
    <source>
        <dbReference type="RuleBase" id="RU003812"/>
    </source>
</evidence>
<dbReference type="GO" id="GO:0005737">
    <property type="term" value="C:cytoplasm"/>
    <property type="evidence" value="ECO:0007669"/>
    <property type="project" value="InterPro"/>
</dbReference>
<dbReference type="NCBIfam" id="TIGR00552">
    <property type="entry name" value="nadE"/>
    <property type="match status" value="1"/>
</dbReference>
<sequence length="336" mass="36871">MTLQAAHSQTEPAFSKDALVLDAPSEVARIVAFLRDRVLGVLGRRGAIVGLSGGIDSSVVAALCARAFGNTKVLGLLMPERDSSSDSLRLGRAVATQLRLTTVVEDIAPALEALGAYRRQREAIQAVVPEYGTDWKCKLVLGSGSESAGINITRLTVQDPDGETSTVRLPPEVYLQIVAATNYKQRVRKMTEYYHADRLKYAVIGTPNRLEHDQGFFVKQGDGDADVMPIAHLYKSQVYQLAEYLGIDDEIRRRPPTSDTFSLPQSQEEFYFAAPYRLTDVCMYAVNHGISADNVAEAVGLATAQVQKVFKDITSKRRATRYLHSPPLLVDAVIED</sequence>
<name>A0A1L3FIR5_BRAJP</name>
<dbReference type="Pfam" id="PF02540">
    <property type="entry name" value="NAD_synthase"/>
    <property type="match status" value="2"/>
</dbReference>
<dbReference type="CDD" id="cd00553">
    <property type="entry name" value="NAD_synthase"/>
    <property type="match status" value="1"/>
</dbReference>
<comment type="similarity">
    <text evidence="1 8 9">Belongs to the NAD synthetase family.</text>
</comment>
<dbReference type="SUPFAM" id="SSF52402">
    <property type="entry name" value="Adenine nucleotide alpha hydrolases-like"/>
    <property type="match status" value="1"/>
</dbReference>
<evidence type="ECO:0000313" key="14">
    <source>
        <dbReference type="Proteomes" id="UP000181962"/>
    </source>
</evidence>
<dbReference type="EMBL" id="NAFL01000246">
    <property type="protein sequence ID" value="OSJ32889.1"/>
    <property type="molecule type" value="Genomic_DNA"/>
</dbReference>
<evidence type="ECO:0000256" key="8">
    <source>
        <dbReference type="HAMAP-Rule" id="MF_00193"/>
    </source>
</evidence>
<reference evidence="12 14" key="1">
    <citation type="submission" date="2016-11" db="EMBL/GenBank/DDBJ databases">
        <title>Complete Genome Sequence of Bradyrhizobium sp. strain J5, an isolated from soybean nodule in Hokkaido.</title>
        <authorList>
            <person name="Kanehara K."/>
        </authorList>
    </citation>
    <scope>NUCLEOTIDE SEQUENCE [LARGE SCALE GENOMIC DNA]</scope>
    <source>
        <strain evidence="12 14">J5</strain>
    </source>
</reference>
<feature type="binding site" evidence="8">
    <location>
        <position position="211"/>
    </location>
    <ligand>
        <name>Mg(2+)</name>
        <dbReference type="ChEBI" id="CHEBI:18420"/>
    </ligand>
</feature>
<dbReference type="GO" id="GO:0046872">
    <property type="term" value="F:metal ion binding"/>
    <property type="evidence" value="ECO:0007669"/>
    <property type="project" value="UniProtKB-KW"/>
</dbReference>
<feature type="binding site" evidence="8">
    <location>
        <position position="235"/>
    </location>
    <ligand>
        <name>ATP</name>
        <dbReference type="ChEBI" id="CHEBI:30616"/>
    </ligand>
</feature>
<feature type="domain" description="NAD/GMP synthase" evidence="11">
    <location>
        <begin position="27"/>
        <end position="117"/>
    </location>
</feature>
<comment type="catalytic activity">
    <reaction evidence="8 10">
        <text>deamido-NAD(+) + NH4(+) + ATP = AMP + diphosphate + NAD(+) + H(+)</text>
        <dbReference type="Rhea" id="RHEA:21188"/>
        <dbReference type="ChEBI" id="CHEBI:15378"/>
        <dbReference type="ChEBI" id="CHEBI:28938"/>
        <dbReference type="ChEBI" id="CHEBI:30616"/>
        <dbReference type="ChEBI" id="CHEBI:33019"/>
        <dbReference type="ChEBI" id="CHEBI:57540"/>
        <dbReference type="ChEBI" id="CHEBI:58437"/>
        <dbReference type="ChEBI" id="CHEBI:456215"/>
        <dbReference type="EC" id="6.3.1.5"/>
    </reaction>
</comment>
<dbReference type="InterPro" id="IPR022310">
    <property type="entry name" value="NAD/GMP_synthase"/>
</dbReference>
<evidence type="ECO:0000313" key="13">
    <source>
        <dbReference type="EMBL" id="OSJ32889.1"/>
    </source>
</evidence>
<comment type="pathway">
    <text evidence="8">Cofactor biosynthesis; NAD(+) biosynthesis; NAD(+) from deamido-NAD(+) (ammonia route): step 1/1.</text>
</comment>
<keyword evidence="7 8" id="KW-0520">NAD</keyword>
<reference evidence="13 15" key="2">
    <citation type="submission" date="2017-03" db="EMBL/GenBank/DDBJ databases">
        <title>Whole genome sequences of fourteen strains of Bradyrhizobium canariense and one strain of Bradyrhizobium japonicum isolated from Lupinus (Papilionoideae: Genisteae) species in Algeria.</title>
        <authorList>
            <person name="Crovadore J."/>
            <person name="Chekireb D."/>
            <person name="Brachmann A."/>
            <person name="Chablais R."/>
            <person name="Cochard B."/>
            <person name="Lefort F."/>
        </authorList>
    </citation>
    <scope>NUCLEOTIDE SEQUENCE [LARGE SCALE GENOMIC DNA]</scope>
    <source>
        <strain evidence="13 15">UBMA197</strain>
    </source>
</reference>
<keyword evidence="3 8" id="KW-0479">Metal-binding</keyword>
<dbReference type="PANTHER" id="PTHR23090:SF9">
    <property type="entry name" value="GLUTAMINE-DEPENDENT NAD(+) SYNTHETASE"/>
    <property type="match status" value="1"/>
</dbReference>
<dbReference type="Proteomes" id="UP000181962">
    <property type="component" value="Chromosome"/>
</dbReference>
<feature type="binding site" description="in other chain" evidence="8">
    <location>
        <position position="219"/>
    </location>
    <ligand>
        <name>deamido-NAD(+)</name>
        <dbReference type="ChEBI" id="CHEBI:58437"/>
        <note>ligand shared between two neighboring subunits</note>
    </ligand>
</feature>
<evidence type="ECO:0000259" key="11">
    <source>
        <dbReference type="Pfam" id="PF02540"/>
    </source>
</evidence>
<dbReference type="PANTHER" id="PTHR23090">
    <property type="entry name" value="NH 3 /GLUTAMINE-DEPENDENT NAD + SYNTHETASE"/>
    <property type="match status" value="1"/>
</dbReference>
<comment type="function">
    <text evidence="8">Catalyzes the ATP-dependent amidation of deamido-NAD to form NAD. Uses ammonia as a nitrogen source.</text>
</comment>
<dbReference type="Gene3D" id="3.40.50.620">
    <property type="entry name" value="HUPs"/>
    <property type="match status" value="1"/>
</dbReference>
<protein>
    <recommendedName>
        <fullName evidence="8 10">NH(3)-dependent NAD(+) synthetase</fullName>
        <ecNumber evidence="8 10">6.3.1.5</ecNumber>
    </recommendedName>
</protein>
<organism evidence="12 14">
    <name type="scientific">Bradyrhizobium japonicum</name>
    <dbReference type="NCBI Taxonomy" id="375"/>
    <lineage>
        <taxon>Bacteria</taxon>
        <taxon>Pseudomonadati</taxon>
        <taxon>Pseudomonadota</taxon>
        <taxon>Alphaproteobacteria</taxon>
        <taxon>Hyphomicrobiales</taxon>
        <taxon>Nitrobacteraceae</taxon>
        <taxon>Bradyrhizobium</taxon>
    </lineage>
</organism>
<evidence type="ECO:0000313" key="15">
    <source>
        <dbReference type="Proteomes" id="UP000193335"/>
    </source>
</evidence>
<feature type="binding site" evidence="8">
    <location>
        <position position="226"/>
    </location>
    <ligand>
        <name>deamido-NAD(+)</name>
        <dbReference type="ChEBI" id="CHEBI:58437"/>
        <note>ligand shared between two neighboring subunits</note>
    </ligand>
</feature>
<dbReference type="InterPro" id="IPR022926">
    <property type="entry name" value="NH(3)-dep_NAD(+)_synth"/>
</dbReference>
<dbReference type="UniPathway" id="UPA00253">
    <property type="reaction ID" value="UER00333"/>
</dbReference>
<dbReference type="GO" id="GO:0005524">
    <property type="term" value="F:ATP binding"/>
    <property type="evidence" value="ECO:0007669"/>
    <property type="project" value="UniProtKB-UniRule"/>
</dbReference>
<keyword evidence="2 8" id="KW-0436">Ligase</keyword>
<dbReference type="GO" id="GO:0003952">
    <property type="term" value="F:NAD+ synthase (glutamine-hydrolyzing) activity"/>
    <property type="evidence" value="ECO:0007669"/>
    <property type="project" value="InterPro"/>
</dbReference>
<dbReference type="RefSeq" id="WP_071915348.1">
    <property type="nucleotide sequence ID" value="NZ_CP017637.1"/>
</dbReference>
<gene>
    <name evidence="8" type="primary">nadE</name>
    <name evidence="12" type="ORF">BKD09_32970</name>
    <name evidence="13" type="ORF">BSZ19_17685</name>
</gene>
<dbReference type="GO" id="GO:0008795">
    <property type="term" value="F:NAD+ synthase activity"/>
    <property type="evidence" value="ECO:0007669"/>
    <property type="project" value="UniProtKB-UniRule"/>
</dbReference>
<dbReference type="HAMAP" id="MF_00193">
    <property type="entry name" value="NadE_ammonia_dep"/>
    <property type="match status" value="1"/>
</dbReference>
<dbReference type="GO" id="GO:0009435">
    <property type="term" value="P:NAD+ biosynthetic process"/>
    <property type="evidence" value="ECO:0007669"/>
    <property type="project" value="UniProtKB-UniRule"/>
</dbReference>
<keyword evidence="5 8" id="KW-0067">ATP-binding</keyword>
<proteinExistence type="inferred from homology"/>
<evidence type="ECO:0000256" key="1">
    <source>
        <dbReference type="ARBA" id="ARBA00005859"/>
    </source>
</evidence>
<comment type="caution">
    <text evidence="8">Lacks conserved residue(s) required for the propagation of feature annotation.</text>
</comment>
<dbReference type="InterPro" id="IPR003694">
    <property type="entry name" value="NAD_synthase"/>
</dbReference>
<feature type="binding site" description="in other chain" evidence="8">
    <location>
        <position position="186"/>
    </location>
    <ligand>
        <name>deamido-NAD(+)</name>
        <dbReference type="ChEBI" id="CHEBI:58437"/>
        <note>ligand shared between two neighboring subunits</note>
    </ligand>
</feature>
<accession>A0A1L3FIR5</accession>
<dbReference type="EMBL" id="CP017637">
    <property type="protein sequence ID" value="APG13170.1"/>
    <property type="molecule type" value="Genomic_DNA"/>
</dbReference>
<feature type="domain" description="NAD/GMP synthase" evidence="11">
    <location>
        <begin position="176"/>
        <end position="315"/>
    </location>
</feature>
<evidence type="ECO:0000256" key="3">
    <source>
        <dbReference type="ARBA" id="ARBA00022723"/>
    </source>
</evidence>
<feature type="binding site" evidence="8">
    <location>
        <position position="257"/>
    </location>
    <ligand>
        <name>ATP</name>
        <dbReference type="ChEBI" id="CHEBI:30616"/>
    </ligand>
</feature>
<dbReference type="AlphaFoldDB" id="A0A1L3FIR5"/>
<dbReference type="Proteomes" id="UP000193335">
    <property type="component" value="Unassembled WGS sequence"/>
</dbReference>
<evidence type="ECO:0000256" key="2">
    <source>
        <dbReference type="ARBA" id="ARBA00022598"/>
    </source>
</evidence>
<keyword evidence="6 8" id="KW-0460">Magnesium</keyword>
<feature type="binding site" evidence="8">
    <location>
        <begin position="50"/>
        <end position="57"/>
    </location>
    <ligand>
        <name>ATP</name>
        <dbReference type="ChEBI" id="CHEBI:30616"/>
    </ligand>
</feature>
<feature type="binding site" evidence="8">
    <location>
        <position position="206"/>
    </location>
    <ligand>
        <name>ATP</name>
        <dbReference type="ChEBI" id="CHEBI:30616"/>
    </ligand>
</feature>
<dbReference type="GO" id="GO:0004359">
    <property type="term" value="F:glutaminase activity"/>
    <property type="evidence" value="ECO:0007669"/>
    <property type="project" value="InterPro"/>
</dbReference>
<evidence type="ECO:0000256" key="7">
    <source>
        <dbReference type="ARBA" id="ARBA00023027"/>
    </source>
</evidence>
<evidence type="ECO:0000256" key="6">
    <source>
        <dbReference type="ARBA" id="ARBA00022842"/>
    </source>
</evidence>
<dbReference type="InterPro" id="IPR014729">
    <property type="entry name" value="Rossmann-like_a/b/a_fold"/>
</dbReference>
<dbReference type="EC" id="6.3.1.5" evidence="8 10"/>
<evidence type="ECO:0000313" key="12">
    <source>
        <dbReference type="EMBL" id="APG13170.1"/>
    </source>
</evidence>